<dbReference type="AlphaFoldDB" id="A0A0U5JWX3"/>
<organism evidence="1 2">
    <name type="scientific">Limosilactobacillus reuteri</name>
    <name type="common">Lactobacillus reuteri</name>
    <dbReference type="NCBI Taxonomy" id="1598"/>
    <lineage>
        <taxon>Bacteria</taxon>
        <taxon>Bacillati</taxon>
        <taxon>Bacillota</taxon>
        <taxon>Bacilli</taxon>
        <taxon>Lactobacillales</taxon>
        <taxon>Lactobacillaceae</taxon>
        <taxon>Limosilactobacillus</taxon>
    </lineage>
</organism>
<sequence>MFIEKMSYTPGMIDALRQMVMIYSVLLDSARKEAKSEAEAYKMADHVFTGILGSSESSKDK</sequence>
<dbReference type="EMBL" id="LN887683">
    <property type="protein sequence ID" value="CUR42408.1"/>
    <property type="molecule type" value="Genomic_DNA"/>
</dbReference>
<protein>
    <submittedName>
        <fullName evidence="1">Uncharacterized protein</fullName>
    </submittedName>
</protein>
<evidence type="ECO:0000313" key="1">
    <source>
        <dbReference type="EMBL" id="CUR42408.1"/>
    </source>
</evidence>
<reference evidence="2" key="1">
    <citation type="submission" date="2015-10" db="EMBL/GenBank/DDBJ databases">
        <authorList>
            <person name="Crossman L.C."/>
        </authorList>
    </citation>
    <scope>NUCLEOTIDE SEQUENCE [LARGE SCALE GENOMIC DNA]</scope>
    <source>
        <strain evidence="2">20-2</strain>
    </source>
</reference>
<dbReference type="RefSeq" id="WP_102816948.1">
    <property type="nucleotide sequence ID" value="NZ_CP047416.1"/>
</dbReference>
<evidence type="ECO:0000313" key="2">
    <source>
        <dbReference type="Proteomes" id="UP000235484"/>
    </source>
</evidence>
<gene>
    <name evidence="1" type="ORF">LRLP16767_LR202_02090</name>
</gene>
<accession>A0A0U5JWX3</accession>
<proteinExistence type="predicted"/>
<dbReference type="Proteomes" id="UP000235484">
    <property type="component" value="Unassembled WGS sequence"/>
</dbReference>
<name>A0A0U5JWX3_LIMRT</name>